<dbReference type="GO" id="GO:0005737">
    <property type="term" value="C:cytoplasm"/>
    <property type="evidence" value="ECO:0007669"/>
    <property type="project" value="TreeGrafter"/>
</dbReference>
<dbReference type="GO" id="GO:0004103">
    <property type="term" value="F:choline kinase activity"/>
    <property type="evidence" value="ECO:0007669"/>
    <property type="project" value="TreeGrafter"/>
</dbReference>
<dbReference type="PANTHER" id="PTHR22603:SF93">
    <property type="entry name" value="RE24176P"/>
    <property type="match status" value="1"/>
</dbReference>
<evidence type="ECO:0000256" key="4">
    <source>
        <dbReference type="ARBA" id="ARBA00038211"/>
    </source>
</evidence>
<dbReference type="GO" id="GO:0004305">
    <property type="term" value="F:ethanolamine kinase activity"/>
    <property type="evidence" value="ECO:0007669"/>
    <property type="project" value="UniProtKB-EC"/>
</dbReference>
<dbReference type="GeneTree" id="ENSGT00950000182939"/>
<reference evidence="6" key="2">
    <citation type="submission" date="2025-09" db="UniProtKB">
        <authorList>
            <consortium name="Ensembl"/>
        </authorList>
    </citation>
    <scope>IDENTIFICATION</scope>
</reference>
<evidence type="ECO:0000256" key="3">
    <source>
        <dbReference type="ARBA" id="ARBA00037883"/>
    </source>
</evidence>
<comment type="similarity">
    <text evidence="4">Belongs to the choline/ethanolamine kinase family.</text>
</comment>
<keyword evidence="2" id="KW-1208">Phospholipid metabolism</keyword>
<dbReference type="Proteomes" id="UP000694388">
    <property type="component" value="Unplaced"/>
</dbReference>
<accession>A0A8C4N9Z9</accession>
<protein>
    <recommendedName>
        <fullName evidence="5">ethanolamine kinase</fullName>
        <ecNumber evidence="5">2.7.1.82</ecNumber>
    </recommendedName>
</protein>
<keyword evidence="7" id="KW-1185">Reference proteome</keyword>
<dbReference type="AlphaFoldDB" id="A0A8C4N9Z9"/>
<evidence type="ECO:0000256" key="1">
    <source>
        <dbReference type="ARBA" id="ARBA00023209"/>
    </source>
</evidence>
<proteinExistence type="inferred from homology"/>
<keyword evidence="1" id="KW-0594">Phospholipid biosynthesis</keyword>
<evidence type="ECO:0000313" key="7">
    <source>
        <dbReference type="Proteomes" id="UP000694388"/>
    </source>
</evidence>
<dbReference type="PANTHER" id="PTHR22603">
    <property type="entry name" value="CHOLINE/ETHANOALAMINE KINASE"/>
    <property type="match status" value="1"/>
</dbReference>
<evidence type="ECO:0000256" key="5">
    <source>
        <dbReference type="ARBA" id="ARBA00038874"/>
    </source>
</evidence>
<evidence type="ECO:0000256" key="2">
    <source>
        <dbReference type="ARBA" id="ARBA00023264"/>
    </source>
</evidence>
<comment type="pathway">
    <text evidence="3">Phospholipid metabolism; phosphatidylethanolamine biosynthesis; phosphatidylethanolamine from ethanolamine: step 1/3.</text>
</comment>
<dbReference type="GO" id="GO:0006646">
    <property type="term" value="P:phosphatidylethanolamine biosynthetic process"/>
    <property type="evidence" value="ECO:0007669"/>
    <property type="project" value="TreeGrafter"/>
</dbReference>
<dbReference type="InterPro" id="IPR011009">
    <property type="entry name" value="Kinase-like_dom_sf"/>
</dbReference>
<organism evidence="6 7">
    <name type="scientific">Eptatretus burgeri</name>
    <name type="common">Inshore hagfish</name>
    <dbReference type="NCBI Taxonomy" id="7764"/>
    <lineage>
        <taxon>Eukaryota</taxon>
        <taxon>Metazoa</taxon>
        <taxon>Chordata</taxon>
        <taxon>Craniata</taxon>
        <taxon>Vertebrata</taxon>
        <taxon>Cyclostomata</taxon>
        <taxon>Myxini</taxon>
        <taxon>Myxiniformes</taxon>
        <taxon>Myxinidae</taxon>
        <taxon>Eptatretinae</taxon>
        <taxon>Eptatretus</taxon>
    </lineage>
</organism>
<dbReference type="Pfam" id="PF01633">
    <property type="entry name" value="Choline_kinase"/>
    <property type="match status" value="1"/>
</dbReference>
<sequence length="378" mass="42821">MKSKVDESSCPCVFSGKLPLSMLMNNEKAEAEAAAEAHLFGNGLVLPVNGVVSPEENEPVDVETCNRAFLWCHMYLSGAWKRLKFPDFHISTVSGGLSNRLYLCSLPPGMISVANEPRVVLLRIYGRILQGKFYCQSSVILESVMFAILAERSLGPKLYGVFPEGRLEEFVSSRKLLVEELGDPEISAEIAVKLAGLHQMCMPFNKQPSWLFSTLSRVLISAVQSPVVYCHNDLQEGKCNDCSPKQISFTLFDFHRGFDIANFFCEWTMDYTKPSWPYFSYNPQNYPSREKQVCLLFSSTSLTCCFNGTLSRDVDRYASAHIITSLYIHTCTKFVLTSHFFWGLWSLLQASMSTIEFGYLDYAIARLEAYFEHKKNFE</sequence>
<dbReference type="Ensembl" id="ENSEBUT00000004987.1">
    <property type="protein sequence ID" value="ENSEBUP00000004548.1"/>
    <property type="gene ID" value="ENSEBUG00000003157.1"/>
</dbReference>
<name>A0A8C4N9Z9_EPTBU</name>
<dbReference type="SUPFAM" id="SSF56112">
    <property type="entry name" value="Protein kinase-like (PK-like)"/>
    <property type="match status" value="1"/>
</dbReference>
<keyword evidence="1" id="KW-0443">Lipid metabolism</keyword>
<reference evidence="6" key="1">
    <citation type="submission" date="2025-08" db="UniProtKB">
        <authorList>
            <consortium name="Ensembl"/>
        </authorList>
    </citation>
    <scope>IDENTIFICATION</scope>
</reference>
<dbReference type="Gene3D" id="3.90.1200.10">
    <property type="match status" value="1"/>
</dbReference>
<keyword evidence="1" id="KW-0444">Lipid biosynthesis</keyword>
<dbReference type="OMA" id="IETSIDY"/>
<evidence type="ECO:0000313" key="6">
    <source>
        <dbReference type="Ensembl" id="ENSEBUP00000004548.1"/>
    </source>
</evidence>
<dbReference type="Gene3D" id="3.30.200.20">
    <property type="entry name" value="Phosphorylase Kinase, domain 1"/>
    <property type="match status" value="1"/>
</dbReference>
<dbReference type="EC" id="2.7.1.82" evidence="5"/>